<evidence type="ECO:0000313" key="2">
    <source>
        <dbReference type="EMBL" id="KRY08938.1"/>
    </source>
</evidence>
<gene>
    <name evidence="2" type="ORF">T12_8579</name>
</gene>
<dbReference type="AlphaFoldDB" id="A0A0V0ZA76"/>
<name>A0A0V0ZA76_9BILA</name>
<comment type="caution">
    <text evidence="2">The sequence shown here is derived from an EMBL/GenBank/DDBJ whole genome shotgun (WGS) entry which is preliminary data.</text>
</comment>
<dbReference type="EMBL" id="JYDQ01000300">
    <property type="protein sequence ID" value="KRY08938.1"/>
    <property type="molecule type" value="Genomic_DNA"/>
</dbReference>
<proteinExistence type="predicted"/>
<keyword evidence="3" id="KW-1185">Reference proteome</keyword>
<feature type="compositionally biased region" description="Polar residues" evidence="1">
    <location>
        <begin position="32"/>
        <end position="46"/>
    </location>
</feature>
<evidence type="ECO:0000313" key="3">
    <source>
        <dbReference type="Proteomes" id="UP000054783"/>
    </source>
</evidence>
<accession>A0A0V0ZA76</accession>
<dbReference type="Proteomes" id="UP000054783">
    <property type="component" value="Unassembled WGS sequence"/>
</dbReference>
<reference evidence="2 3" key="1">
    <citation type="submission" date="2015-01" db="EMBL/GenBank/DDBJ databases">
        <title>Evolution of Trichinella species and genotypes.</title>
        <authorList>
            <person name="Korhonen P.K."/>
            <person name="Edoardo P."/>
            <person name="Giuseppe L.R."/>
            <person name="Gasser R.B."/>
        </authorList>
    </citation>
    <scope>NUCLEOTIDE SEQUENCE [LARGE SCALE GENOMIC DNA]</scope>
    <source>
        <strain evidence="2">ISS2496</strain>
    </source>
</reference>
<organism evidence="2 3">
    <name type="scientific">Trichinella patagoniensis</name>
    <dbReference type="NCBI Taxonomy" id="990121"/>
    <lineage>
        <taxon>Eukaryota</taxon>
        <taxon>Metazoa</taxon>
        <taxon>Ecdysozoa</taxon>
        <taxon>Nematoda</taxon>
        <taxon>Enoplea</taxon>
        <taxon>Dorylaimia</taxon>
        <taxon>Trichinellida</taxon>
        <taxon>Trichinellidae</taxon>
        <taxon>Trichinella</taxon>
    </lineage>
</organism>
<feature type="region of interest" description="Disordered" evidence="1">
    <location>
        <begin position="30"/>
        <end position="87"/>
    </location>
</feature>
<evidence type="ECO:0000256" key="1">
    <source>
        <dbReference type="SAM" id="MobiDB-lite"/>
    </source>
</evidence>
<protein>
    <submittedName>
        <fullName evidence="2">Uncharacterized protein</fullName>
    </submittedName>
</protein>
<sequence>MLSPESVHGLAFQIAFTCSRTMASVCPKRTRNNSMASSLRQSLASPPSQPELHRINLAASTRTSKRRPTPSDYGHTPKSGPKTLGIRAPYPKAQASSVPGDFPSHLPCCYCGGRGRWIWLNNRTMDDKDRILARASR</sequence>